<geneLocation type="plasmid" evidence="2 3">
    <name>Cy782202</name>
</geneLocation>
<dbReference type="HOGENOM" id="CLU_902296_0_0_3"/>
<evidence type="ECO:0000313" key="3">
    <source>
        <dbReference type="Proteomes" id="UP000008206"/>
    </source>
</evidence>
<evidence type="ECO:0000313" key="2">
    <source>
        <dbReference type="EMBL" id="ADN18173.1"/>
    </source>
</evidence>
<reference evidence="3" key="1">
    <citation type="journal article" date="2011" name="MBio">
        <title>Novel metabolic attributes of the genus Cyanothece, comprising a group of unicellular nitrogen-fixing Cyanobacteria.</title>
        <authorList>
            <person name="Bandyopadhyay A."/>
            <person name="Elvitigala T."/>
            <person name="Welsh E."/>
            <person name="Stockel J."/>
            <person name="Liberton M."/>
            <person name="Min H."/>
            <person name="Sherman L.A."/>
            <person name="Pakrasi H.B."/>
        </authorList>
    </citation>
    <scope>NUCLEOTIDE SEQUENCE [LARGE SCALE GENOMIC DNA]</scope>
    <source>
        <strain evidence="3">PCC 7822</strain>
        <plasmid evidence="3">Cy782202</plasmid>
    </source>
</reference>
<sequence>MIQKNKNKKNSGILTTLGIKVRNLVLLLLFFTILLFIIDIQFMKNECKRKEAGYPETSQIYKLKSPVIWHCIVSNILSNLYNSFLTSCITIICIELALRDDTIQKIQEIFNATQATRYIKAFYPNKGAYSNLVIDHIRNLQPHNKIKLLGLSEEIRILQEVGNRIIIDKLENNCHFQILLLHSESSLLKCLGVDLEEAILNNKKTSLEAGVNYFLNDLKTRLNNQTEIKGTIEVRLNIDYFSPICYFSGNDIKLIWMYFMNFQGSEYPAFDILDQEFIQETDYHFDYLWKKNENRVCFKFENGKIEKI</sequence>
<keyword evidence="1" id="KW-0812">Transmembrane</keyword>
<feature type="transmembrane region" description="Helical" evidence="1">
    <location>
        <begin position="21"/>
        <end position="43"/>
    </location>
</feature>
<dbReference type="Proteomes" id="UP000008206">
    <property type="component" value="Plasmid Cy782202"/>
</dbReference>
<organism evidence="2 3">
    <name type="scientific">Gloeothece verrucosa (strain PCC 7822)</name>
    <name type="common">Cyanothece sp. (strain PCC 7822)</name>
    <dbReference type="NCBI Taxonomy" id="497965"/>
    <lineage>
        <taxon>Bacteria</taxon>
        <taxon>Bacillati</taxon>
        <taxon>Cyanobacteriota</taxon>
        <taxon>Cyanophyceae</taxon>
        <taxon>Oscillatoriophycideae</taxon>
        <taxon>Chroococcales</taxon>
        <taxon>Aphanothecaceae</taxon>
        <taxon>Gloeothece</taxon>
        <taxon>Gloeothece verrucosa</taxon>
    </lineage>
</organism>
<accession>E0UMJ3</accession>
<gene>
    <name evidence="2" type="ordered locus">Cyan7822_6386</name>
</gene>
<dbReference type="AlphaFoldDB" id="E0UMJ3"/>
<keyword evidence="1" id="KW-1133">Transmembrane helix</keyword>
<keyword evidence="2" id="KW-0614">Plasmid</keyword>
<name>E0UMJ3_GLOV7</name>
<protein>
    <submittedName>
        <fullName evidence="2">Uncharacterized protein</fullName>
    </submittedName>
</protein>
<dbReference type="EMBL" id="CP002200">
    <property type="protein sequence ID" value="ADN18173.1"/>
    <property type="molecule type" value="Genomic_DNA"/>
</dbReference>
<evidence type="ECO:0000256" key="1">
    <source>
        <dbReference type="SAM" id="Phobius"/>
    </source>
</evidence>
<proteinExistence type="predicted"/>
<dbReference type="KEGG" id="cyj:Cyan7822_6386"/>
<keyword evidence="1" id="KW-0472">Membrane</keyword>
<keyword evidence="3" id="KW-1185">Reference proteome</keyword>